<evidence type="ECO:0000259" key="6">
    <source>
        <dbReference type="PROSITE" id="PS50850"/>
    </source>
</evidence>
<dbReference type="GO" id="GO:0005886">
    <property type="term" value="C:plasma membrane"/>
    <property type="evidence" value="ECO:0007669"/>
    <property type="project" value="TreeGrafter"/>
</dbReference>
<dbReference type="RefSeq" id="WP_065277161.1">
    <property type="nucleotide sequence ID" value="NZ_MAMO01000065.1"/>
</dbReference>
<dbReference type="Pfam" id="PF07690">
    <property type="entry name" value="MFS_1"/>
    <property type="match status" value="1"/>
</dbReference>
<dbReference type="PROSITE" id="PS50850">
    <property type="entry name" value="MFS"/>
    <property type="match status" value="1"/>
</dbReference>
<feature type="transmembrane region" description="Helical" evidence="5">
    <location>
        <begin position="91"/>
        <end position="111"/>
    </location>
</feature>
<feature type="transmembrane region" description="Helical" evidence="5">
    <location>
        <begin position="305"/>
        <end position="324"/>
    </location>
</feature>
<feature type="transmembrane region" description="Helical" evidence="5">
    <location>
        <begin position="271"/>
        <end position="293"/>
    </location>
</feature>
<evidence type="ECO:0000256" key="3">
    <source>
        <dbReference type="ARBA" id="ARBA00022989"/>
    </source>
</evidence>
<evidence type="ECO:0000256" key="1">
    <source>
        <dbReference type="ARBA" id="ARBA00004141"/>
    </source>
</evidence>
<dbReference type="PANTHER" id="PTHR23508">
    <property type="entry name" value="CARBOXYLIC ACID TRANSPORTER PROTEIN HOMOLOG"/>
    <property type="match status" value="1"/>
</dbReference>
<dbReference type="AlphaFoldDB" id="A0A1B8R8L8"/>
<dbReference type="PANTHER" id="PTHR23508:SF10">
    <property type="entry name" value="CARBOXYLIC ACID TRANSPORTER PROTEIN HOMOLOG"/>
    <property type="match status" value="1"/>
</dbReference>
<keyword evidence="3 5" id="KW-1133">Transmembrane helix</keyword>
<evidence type="ECO:0000313" key="7">
    <source>
        <dbReference type="EMBL" id="AOO92075.1"/>
    </source>
</evidence>
<feature type="domain" description="Major facilitator superfamily (MFS) profile" evidence="6">
    <location>
        <begin position="27"/>
        <end position="417"/>
    </location>
</feature>
<comment type="subcellular location">
    <subcellularLocation>
        <location evidence="1">Membrane</location>
        <topology evidence="1">Multi-pass membrane protein</topology>
    </subcellularLocation>
</comment>
<feature type="transmembrane region" description="Helical" evidence="5">
    <location>
        <begin position="330"/>
        <end position="351"/>
    </location>
</feature>
<feature type="transmembrane region" description="Helical" evidence="5">
    <location>
        <begin position="64"/>
        <end position="84"/>
    </location>
</feature>
<accession>A0A1B8R8L8</accession>
<dbReference type="InterPro" id="IPR011701">
    <property type="entry name" value="MFS"/>
</dbReference>
<evidence type="ECO:0000256" key="2">
    <source>
        <dbReference type="ARBA" id="ARBA00022692"/>
    </source>
</evidence>
<dbReference type="FunFam" id="1.20.1250.20:FF:000253">
    <property type="entry name" value="Transporter, major facilitator family"/>
    <property type="match status" value="1"/>
</dbReference>
<reference evidence="7" key="2">
    <citation type="journal article" date="2016" name="Front. Microbiol.">
        <title>The Regulatory Protein RosR Affects Rhizobium leguminosarum bv. trifolii Protein Profiles, Cell Surface Properties, and Symbiosis with Clover.</title>
        <authorList>
            <person name="Rachwal K."/>
            <person name="Boguszewska A."/>
            <person name="Kopcinska J."/>
            <person name="Karas M."/>
            <person name="Tchorzewski M."/>
            <person name="Janczarek M."/>
        </authorList>
    </citation>
    <scope>NUCLEOTIDE SEQUENCE</scope>
    <source>
        <strain evidence="7">Rt24.2</strain>
    </source>
</reference>
<dbReference type="SUPFAM" id="SSF103473">
    <property type="entry name" value="MFS general substrate transporter"/>
    <property type="match status" value="1"/>
</dbReference>
<proteinExistence type="predicted"/>
<feature type="transmembrane region" description="Helical" evidence="5">
    <location>
        <begin position="123"/>
        <end position="145"/>
    </location>
</feature>
<dbReference type="PROSITE" id="PS00217">
    <property type="entry name" value="SUGAR_TRANSPORT_2"/>
    <property type="match status" value="1"/>
</dbReference>
<dbReference type="Gene3D" id="1.20.1250.20">
    <property type="entry name" value="MFS general substrate transporter like domains"/>
    <property type="match status" value="2"/>
</dbReference>
<keyword evidence="4 5" id="KW-0472">Membrane</keyword>
<feature type="transmembrane region" description="Helical" evidence="5">
    <location>
        <begin position="394"/>
        <end position="413"/>
    </location>
</feature>
<feature type="transmembrane region" description="Helical" evidence="5">
    <location>
        <begin position="35"/>
        <end position="58"/>
    </location>
</feature>
<sequence length="424" mass="45604">MTDNYAVSTRAEPRSWYGELTQPGKRTFWACFSGYALDAFDVQIYSLAIPAIIATLAISNTDVGIIATVTLLASALGGWFAGILADRFGRVRTLQITVIWFAVFTFLSGFAQNFEQLLVCRALMGLGFGGEWSAGAVLMAEVIAAKHRVKAVGMVQSAWSVGWGAAVLLSTVLFSLMPQEETWRGLFWAGLAPAILAIIVRRFIQEPEVYTASQKKLKASGEVVRITEIFAPSMLGRTMLLSLMTTGAQGGYYAIATWLPSFLKTERHLSIIGSGGYLAVIIIGSFFGYVTGAYLSDIIGRRKKFMLFAIGAIVTVVICTYLPINNTLMLFLGFPLGFFASGIFAGMGAFLTENFPTRTRAAGQGFTYNFGRGVAALNPTLVGIATATMPLGKAIAIFAVVAYLLVIVAAFILPETKGKELAAD</sequence>
<feature type="transmembrane region" description="Helical" evidence="5">
    <location>
        <begin position="157"/>
        <end position="177"/>
    </location>
</feature>
<reference evidence="7" key="1">
    <citation type="journal article" date="2015" name="BMC Genomics">
        <title>Transcriptome profiling of a Rhizobium leguminosarum bv. trifolii rosR mutant reveals the role of the transcriptional regulator RosR in motility, synthesis of cell-surface components, and other cellular processes.</title>
        <authorList>
            <person name="Rachwal K."/>
            <person name="Matczynska E."/>
            <person name="Janczarek M."/>
        </authorList>
    </citation>
    <scope>NUCLEOTIDE SEQUENCE</scope>
    <source>
        <strain evidence="7">Rt24.2</strain>
    </source>
</reference>
<dbReference type="PROSITE" id="PS00216">
    <property type="entry name" value="SUGAR_TRANSPORT_1"/>
    <property type="match status" value="1"/>
</dbReference>
<organism evidence="7">
    <name type="scientific">Rhizobium leguminosarum bv. trifolii</name>
    <dbReference type="NCBI Taxonomy" id="386"/>
    <lineage>
        <taxon>Bacteria</taxon>
        <taxon>Pseudomonadati</taxon>
        <taxon>Pseudomonadota</taxon>
        <taxon>Alphaproteobacteria</taxon>
        <taxon>Hyphomicrobiales</taxon>
        <taxon>Rhizobiaceae</taxon>
        <taxon>Rhizobium/Agrobacterium group</taxon>
        <taxon>Rhizobium</taxon>
    </lineage>
</organism>
<name>A0A1B8R8L8_RHILT</name>
<dbReference type="GO" id="GO:0046943">
    <property type="term" value="F:carboxylic acid transmembrane transporter activity"/>
    <property type="evidence" value="ECO:0007669"/>
    <property type="project" value="TreeGrafter"/>
</dbReference>
<protein>
    <submittedName>
        <fullName evidence="7">MFS transporter</fullName>
    </submittedName>
</protein>
<dbReference type="CDD" id="cd17371">
    <property type="entry name" value="MFS_MucK"/>
    <property type="match status" value="1"/>
</dbReference>
<dbReference type="EMBL" id="KX489711">
    <property type="protein sequence ID" value="AOO92075.1"/>
    <property type="molecule type" value="Genomic_DNA"/>
</dbReference>
<evidence type="ECO:0000256" key="4">
    <source>
        <dbReference type="ARBA" id="ARBA00023136"/>
    </source>
</evidence>
<dbReference type="InterPro" id="IPR020846">
    <property type="entry name" value="MFS_dom"/>
</dbReference>
<dbReference type="InterPro" id="IPR036259">
    <property type="entry name" value="MFS_trans_sf"/>
</dbReference>
<keyword evidence="2 5" id="KW-0812">Transmembrane</keyword>
<feature type="transmembrane region" description="Helical" evidence="5">
    <location>
        <begin position="239"/>
        <end position="259"/>
    </location>
</feature>
<evidence type="ECO:0000256" key="5">
    <source>
        <dbReference type="SAM" id="Phobius"/>
    </source>
</evidence>
<feature type="transmembrane region" description="Helical" evidence="5">
    <location>
        <begin position="183"/>
        <end position="204"/>
    </location>
</feature>
<dbReference type="InterPro" id="IPR005829">
    <property type="entry name" value="Sugar_transporter_CS"/>
</dbReference>